<evidence type="ECO:0000256" key="7">
    <source>
        <dbReference type="ARBA" id="ARBA00023027"/>
    </source>
</evidence>
<evidence type="ECO:0000256" key="1">
    <source>
        <dbReference type="ARBA" id="ARBA00004790"/>
    </source>
</evidence>
<dbReference type="SUPFAM" id="SSF52374">
    <property type="entry name" value="Nucleotidylyl transferase"/>
    <property type="match status" value="1"/>
</dbReference>
<accession>A0A381U3Q9</accession>
<dbReference type="NCBIfam" id="TIGR00482">
    <property type="entry name" value="nicotinate (nicotinamide) nucleotide adenylyltransferase"/>
    <property type="match status" value="1"/>
</dbReference>
<keyword evidence="7" id="KW-0520">NAD</keyword>
<organism evidence="9">
    <name type="scientific">marine metagenome</name>
    <dbReference type="NCBI Taxonomy" id="408172"/>
    <lineage>
        <taxon>unclassified sequences</taxon>
        <taxon>metagenomes</taxon>
        <taxon>ecological metagenomes</taxon>
    </lineage>
</organism>
<dbReference type="GO" id="GO:0070566">
    <property type="term" value="F:adenylyltransferase activity"/>
    <property type="evidence" value="ECO:0007669"/>
    <property type="project" value="UniProtKB-ARBA"/>
</dbReference>
<dbReference type="NCBIfam" id="NF000840">
    <property type="entry name" value="PRK00071.1-3"/>
    <property type="match status" value="1"/>
</dbReference>
<evidence type="ECO:0000259" key="8">
    <source>
        <dbReference type="Pfam" id="PF01467"/>
    </source>
</evidence>
<keyword evidence="4" id="KW-0548">Nucleotidyltransferase</keyword>
<gene>
    <name evidence="9" type="ORF">METZ01_LOCUS75092</name>
</gene>
<keyword evidence="5" id="KW-0547">Nucleotide-binding</keyword>
<dbReference type="AlphaFoldDB" id="A0A381U3Q9"/>
<dbReference type="Gene3D" id="3.40.50.620">
    <property type="entry name" value="HUPs"/>
    <property type="match status" value="1"/>
</dbReference>
<dbReference type="Pfam" id="PF01467">
    <property type="entry name" value="CTP_transf_like"/>
    <property type="match status" value="1"/>
</dbReference>
<proteinExistence type="inferred from homology"/>
<keyword evidence="6" id="KW-0067">ATP-binding</keyword>
<sequence length="206" mass="21834">VSGSPQRRIGVLGGTFDPPHNGHVLAAARAVGRLGLDLLLLTVANDPWQKTAPIDGEPDIEVSPAVHRLTMVVAAADGLDGVEADDIEIQHGGPTYTADTLVALVKRYPGAELVLLVGADVAVRMGTWARPEEVRRHATIVVMTRPGSDQIRLPEGWQYQVLEVPAYDISSTEVRRRVAAGEVISELVPAGVASVIEEAGLYRGAG</sequence>
<feature type="domain" description="Cytidyltransferase-like" evidence="8">
    <location>
        <begin position="11"/>
        <end position="177"/>
    </location>
</feature>
<dbReference type="InterPro" id="IPR004821">
    <property type="entry name" value="Cyt_trans-like"/>
</dbReference>
<dbReference type="GO" id="GO:0009435">
    <property type="term" value="P:NAD+ biosynthetic process"/>
    <property type="evidence" value="ECO:0007669"/>
    <property type="project" value="UniProtKB-UniPathway"/>
</dbReference>
<dbReference type="HAMAP" id="MF_00244">
    <property type="entry name" value="NaMN_adenylyltr"/>
    <property type="match status" value="1"/>
</dbReference>
<dbReference type="GO" id="GO:0005524">
    <property type="term" value="F:ATP binding"/>
    <property type="evidence" value="ECO:0007669"/>
    <property type="project" value="UniProtKB-KW"/>
</dbReference>
<protein>
    <recommendedName>
        <fullName evidence="8">Cytidyltransferase-like domain-containing protein</fullName>
    </recommendedName>
</protein>
<evidence type="ECO:0000256" key="2">
    <source>
        <dbReference type="ARBA" id="ARBA00022642"/>
    </source>
</evidence>
<dbReference type="PANTHER" id="PTHR39321:SF3">
    <property type="entry name" value="PHOSPHOPANTETHEINE ADENYLYLTRANSFERASE"/>
    <property type="match status" value="1"/>
</dbReference>
<reference evidence="9" key="1">
    <citation type="submission" date="2018-05" db="EMBL/GenBank/DDBJ databases">
        <authorList>
            <person name="Lanie J.A."/>
            <person name="Ng W.-L."/>
            <person name="Kazmierczak K.M."/>
            <person name="Andrzejewski T.M."/>
            <person name="Davidsen T.M."/>
            <person name="Wayne K.J."/>
            <person name="Tettelin H."/>
            <person name="Glass J.I."/>
            <person name="Rusch D."/>
            <person name="Podicherti R."/>
            <person name="Tsui H.-C.T."/>
            <person name="Winkler M.E."/>
        </authorList>
    </citation>
    <scope>NUCLEOTIDE SEQUENCE</scope>
</reference>
<evidence type="ECO:0000313" key="9">
    <source>
        <dbReference type="EMBL" id="SVA22238.1"/>
    </source>
</evidence>
<dbReference type="UniPathway" id="UPA00253"/>
<comment type="pathway">
    <text evidence="1">Cofactor biosynthesis; NAD(+) biosynthesis.</text>
</comment>
<feature type="non-terminal residue" evidence="9">
    <location>
        <position position="1"/>
    </location>
</feature>
<evidence type="ECO:0000256" key="5">
    <source>
        <dbReference type="ARBA" id="ARBA00022741"/>
    </source>
</evidence>
<name>A0A381U3Q9_9ZZZZ</name>
<evidence type="ECO:0000256" key="6">
    <source>
        <dbReference type="ARBA" id="ARBA00022840"/>
    </source>
</evidence>
<keyword evidence="2" id="KW-0662">Pyridine nucleotide biosynthesis</keyword>
<dbReference type="InterPro" id="IPR005248">
    <property type="entry name" value="NadD/NMNAT"/>
</dbReference>
<keyword evidence="3" id="KW-0808">Transferase</keyword>
<evidence type="ECO:0000256" key="4">
    <source>
        <dbReference type="ARBA" id="ARBA00022695"/>
    </source>
</evidence>
<dbReference type="PANTHER" id="PTHR39321">
    <property type="entry name" value="NICOTINATE-NUCLEOTIDE ADENYLYLTRANSFERASE-RELATED"/>
    <property type="match status" value="1"/>
</dbReference>
<dbReference type="EMBL" id="UINC01005583">
    <property type="protein sequence ID" value="SVA22238.1"/>
    <property type="molecule type" value="Genomic_DNA"/>
</dbReference>
<evidence type="ECO:0000256" key="3">
    <source>
        <dbReference type="ARBA" id="ARBA00022679"/>
    </source>
</evidence>
<dbReference type="InterPro" id="IPR014729">
    <property type="entry name" value="Rossmann-like_a/b/a_fold"/>
</dbReference>
<dbReference type="CDD" id="cd02165">
    <property type="entry name" value="NMNAT"/>
    <property type="match status" value="1"/>
</dbReference>